<evidence type="ECO:0000256" key="1">
    <source>
        <dbReference type="SAM" id="MobiDB-lite"/>
    </source>
</evidence>
<feature type="region of interest" description="Disordered" evidence="1">
    <location>
        <begin position="112"/>
        <end position="132"/>
    </location>
</feature>
<organism evidence="2 3">
    <name type="scientific">Drosophila suzukii</name>
    <name type="common">Spotted-wing drosophila fruit fly</name>
    <dbReference type="NCBI Taxonomy" id="28584"/>
    <lineage>
        <taxon>Eukaryota</taxon>
        <taxon>Metazoa</taxon>
        <taxon>Ecdysozoa</taxon>
        <taxon>Arthropoda</taxon>
        <taxon>Hexapoda</taxon>
        <taxon>Insecta</taxon>
        <taxon>Pterygota</taxon>
        <taxon>Neoptera</taxon>
        <taxon>Endopterygota</taxon>
        <taxon>Diptera</taxon>
        <taxon>Brachycera</taxon>
        <taxon>Muscomorpha</taxon>
        <taxon>Ephydroidea</taxon>
        <taxon>Drosophilidae</taxon>
        <taxon>Drosophila</taxon>
        <taxon>Sophophora</taxon>
    </lineage>
</organism>
<dbReference type="Proteomes" id="UP001652628">
    <property type="component" value="Chromosome 3"/>
</dbReference>
<proteinExistence type="predicted"/>
<feature type="region of interest" description="Disordered" evidence="1">
    <location>
        <begin position="149"/>
        <end position="175"/>
    </location>
</feature>
<name>A0AB40A861_DROSZ</name>
<evidence type="ECO:0000313" key="2">
    <source>
        <dbReference type="Proteomes" id="UP001652628"/>
    </source>
</evidence>
<protein>
    <submittedName>
        <fullName evidence="3">Uncharacterized protein</fullName>
    </submittedName>
</protein>
<evidence type="ECO:0000313" key="3">
    <source>
        <dbReference type="RefSeq" id="XP_036673403.3"/>
    </source>
</evidence>
<gene>
    <name evidence="3" type="primary">LOC108006660</name>
</gene>
<accession>A0AB40A861</accession>
<dbReference type="InterPro" id="IPR031983">
    <property type="entry name" value="DUF4786"/>
</dbReference>
<keyword evidence="2" id="KW-1185">Reference proteome</keyword>
<feature type="compositionally biased region" description="Basic and acidic residues" evidence="1">
    <location>
        <begin position="120"/>
        <end position="132"/>
    </location>
</feature>
<reference evidence="3" key="1">
    <citation type="submission" date="2025-08" db="UniProtKB">
        <authorList>
            <consortium name="RefSeq"/>
        </authorList>
    </citation>
    <scope>IDENTIFICATION</scope>
</reference>
<sequence>MLKVPHKKHKFINMSPTWMRTAAWLLGFYCLLCLASISMAQGAGNSGAVLAKDVAHMHKTKKLDRRTVAGAGAGSRSDPLTTIKQHKQLARSAHGLNKKLLSQMGFMKVKAPNSHNRKRLAVESRRHSSRDDSHMFIIKLPPNMHYYAGPGAKNSVATEQDKSGKGSANGYHNGSNAPKMTAAAAASAAAATSADTRATSSTPAATSPVAEASALKANGKKVSFPFSSNGRPGRIYHWNLPVLKEALAKKPHFAHVSAADRNRLLDIQSVPTWRQPWENETAEKGFSAGGGKAKYRKSLKPKSPTYYAPSQAVSKQSFHKYFAGNGKPKGFYVIKEHQKKPQFYQNIIS</sequence>
<dbReference type="Pfam" id="PF16027">
    <property type="entry name" value="DUF4786"/>
    <property type="match status" value="1"/>
</dbReference>
<dbReference type="AlphaFoldDB" id="A0AB40A861"/>
<dbReference type="RefSeq" id="XP_036673403.3">
    <property type="nucleotide sequence ID" value="XM_036817508.3"/>
</dbReference>
<dbReference type="GeneID" id="108006660"/>